<evidence type="ECO:0000256" key="5">
    <source>
        <dbReference type="ARBA" id="ARBA00022840"/>
    </source>
</evidence>
<evidence type="ECO:0000313" key="13">
    <source>
        <dbReference type="Proteomes" id="UP000575397"/>
    </source>
</evidence>
<evidence type="ECO:0000256" key="3">
    <source>
        <dbReference type="ARBA" id="ARBA00022519"/>
    </source>
</evidence>
<keyword evidence="6" id="KW-1278">Translocase</keyword>
<evidence type="ECO:0000256" key="2">
    <source>
        <dbReference type="ARBA" id="ARBA00022475"/>
    </source>
</evidence>
<evidence type="ECO:0000313" key="12">
    <source>
        <dbReference type="EMBL" id="NMX02790.1"/>
    </source>
</evidence>
<dbReference type="RefSeq" id="WP_114990597.1">
    <property type="nucleotide sequence ID" value="NZ_CAMUNX010000025.1"/>
</dbReference>
<feature type="domain" description="ABC transporter" evidence="8">
    <location>
        <begin position="6"/>
        <end position="245"/>
    </location>
</feature>
<dbReference type="GO" id="GO:0005524">
    <property type="term" value="F:ATP binding"/>
    <property type="evidence" value="ECO:0007669"/>
    <property type="project" value="UniProtKB-KW"/>
</dbReference>
<evidence type="ECO:0000313" key="9">
    <source>
        <dbReference type="EMBL" id="MCU9969409.1"/>
    </source>
</evidence>
<keyword evidence="4" id="KW-0547">Nucleotide-binding</keyword>
<dbReference type="Gene3D" id="3.40.50.300">
    <property type="entry name" value="P-loop containing nucleotide triphosphate hydrolases"/>
    <property type="match status" value="1"/>
</dbReference>
<dbReference type="Proteomes" id="UP000578252">
    <property type="component" value="Unassembled WGS sequence"/>
</dbReference>
<evidence type="ECO:0000313" key="14">
    <source>
        <dbReference type="Proteomes" id="UP000578252"/>
    </source>
</evidence>
<dbReference type="AlphaFoldDB" id="A0A378PJC3"/>
<dbReference type="InterPro" id="IPR003593">
    <property type="entry name" value="AAA+_ATPase"/>
</dbReference>
<dbReference type="InterPro" id="IPR050093">
    <property type="entry name" value="ABC_SmlMolc_Importer"/>
</dbReference>
<gene>
    <name evidence="9" type="ORF">FYZ43_08420</name>
    <name evidence="11" type="ORF">HHJ74_01070</name>
    <name evidence="12" type="ORF">HHJ77_02285</name>
    <name evidence="10" type="ORF">HHJ78_03270</name>
</gene>
<dbReference type="EMBL" id="JABCUV010000001">
    <property type="protein sequence ID" value="NMW92309.1"/>
    <property type="molecule type" value="Genomic_DNA"/>
</dbReference>
<comment type="caution">
    <text evidence="12">The sequence shown here is derived from an EMBL/GenBank/DDBJ whole genome shotgun (WGS) entry which is preliminary data.</text>
</comment>
<dbReference type="EMBL" id="JABCUS010000004">
    <property type="protein sequence ID" value="NMX02790.1"/>
    <property type="molecule type" value="Genomic_DNA"/>
</dbReference>
<keyword evidence="2" id="KW-1003">Cell membrane</keyword>
<organism evidence="12 13">
    <name type="scientific">Mobiluncus mulieris</name>
    <dbReference type="NCBI Taxonomy" id="2052"/>
    <lineage>
        <taxon>Bacteria</taxon>
        <taxon>Bacillati</taxon>
        <taxon>Actinomycetota</taxon>
        <taxon>Actinomycetes</taxon>
        <taxon>Actinomycetales</taxon>
        <taxon>Actinomycetaceae</taxon>
        <taxon>Mobiluncus</taxon>
    </lineage>
</organism>
<evidence type="ECO:0000256" key="7">
    <source>
        <dbReference type="ARBA" id="ARBA00023136"/>
    </source>
</evidence>
<evidence type="ECO:0000313" key="15">
    <source>
        <dbReference type="Proteomes" id="UP000582487"/>
    </source>
</evidence>
<protein>
    <submittedName>
        <fullName evidence="12">ATP-binding cassette domain-containing protein</fullName>
    </submittedName>
</protein>
<dbReference type="SUPFAM" id="SSF52540">
    <property type="entry name" value="P-loop containing nucleoside triphosphate hydrolases"/>
    <property type="match status" value="1"/>
</dbReference>
<evidence type="ECO:0000256" key="1">
    <source>
        <dbReference type="ARBA" id="ARBA00022448"/>
    </source>
</evidence>
<evidence type="ECO:0000313" key="16">
    <source>
        <dbReference type="Proteomes" id="UP001209486"/>
    </source>
</evidence>
<evidence type="ECO:0000259" key="8">
    <source>
        <dbReference type="PROSITE" id="PS50893"/>
    </source>
</evidence>
<dbReference type="Proteomes" id="UP000582487">
    <property type="component" value="Unassembled WGS sequence"/>
</dbReference>
<dbReference type="InterPro" id="IPR003439">
    <property type="entry name" value="ABC_transporter-like_ATP-bd"/>
</dbReference>
<dbReference type="PANTHER" id="PTHR42781">
    <property type="entry name" value="SPERMIDINE/PUTRESCINE IMPORT ATP-BINDING PROTEIN POTA"/>
    <property type="match status" value="1"/>
</dbReference>
<name>A0A378PJC3_9ACTO</name>
<evidence type="ECO:0000256" key="4">
    <source>
        <dbReference type="ARBA" id="ARBA00022741"/>
    </source>
</evidence>
<dbReference type="Proteomes" id="UP000575397">
    <property type="component" value="Unassembled WGS sequence"/>
</dbReference>
<dbReference type="Proteomes" id="UP001209486">
    <property type="component" value="Unassembled WGS sequence"/>
</dbReference>
<reference evidence="9 16" key="1">
    <citation type="submission" date="2019-08" db="EMBL/GenBank/DDBJ databases">
        <title>Comparison of rpoB and gyrB Sequences from Mobiluncus Species and Development of a Multiplex PCR Method for Clinical Detection of Mobiluncus curtisii and Mobiluncus mulieris.</title>
        <authorList>
            <person name="Yang L."/>
            <person name="Shen Y."/>
            <person name="Xu G."/>
            <person name="Shu L.-B."/>
            <person name="Hu J."/>
            <person name="Zhang R."/>
            <person name="Wang Y."/>
            <person name="Zhou H.-W."/>
            <person name="Zhang X."/>
        </authorList>
    </citation>
    <scope>NUCLEOTIDE SEQUENCE [LARGE SCALE GENOMIC DNA]</scope>
    <source>
        <strain evidence="9 16">M26</strain>
    </source>
</reference>
<keyword evidence="3" id="KW-0997">Cell inner membrane</keyword>
<reference evidence="13 14" key="2">
    <citation type="submission" date="2020-04" db="EMBL/GenBank/DDBJ databases">
        <title>Antimicrobial susceptibility and clonality of vaginal-derived multi-drug resistant Mobiluncus isolates in China.</title>
        <authorList>
            <person name="Zhang X."/>
        </authorList>
    </citation>
    <scope>NUCLEOTIDE SEQUENCE [LARGE SCALE GENOMIC DNA]</scope>
    <source>
        <strain evidence="12 13">12</strain>
        <strain evidence="10 14">13</strain>
        <strain evidence="11 15">7</strain>
    </source>
</reference>
<keyword evidence="1" id="KW-0813">Transport</keyword>
<evidence type="ECO:0000313" key="10">
    <source>
        <dbReference type="EMBL" id="NMW64572.1"/>
    </source>
</evidence>
<evidence type="ECO:0000256" key="6">
    <source>
        <dbReference type="ARBA" id="ARBA00022967"/>
    </source>
</evidence>
<dbReference type="SMART" id="SM00382">
    <property type="entry name" value="AAA"/>
    <property type="match status" value="1"/>
</dbReference>
<dbReference type="InterPro" id="IPR027417">
    <property type="entry name" value="P-loop_NTPase"/>
</dbReference>
<dbReference type="EMBL" id="VSZY01000015">
    <property type="protein sequence ID" value="MCU9969409.1"/>
    <property type="molecule type" value="Genomic_DNA"/>
</dbReference>
<dbReference type="Pfam" id="PF00005">
    <property type="entry name" value="ABC_tran"/>
    <property type="match status" value="1"/>
</dbReference>
<dbReference type="EMBL" id="JABCUR010000002">
    <property type="protein sequence ID" value="NMW64572.1"/>
    <property type="molecule type" value="Genomic_DNA"/>
</dbReference>
<sequence>MVSKGLRVHEVQFAYPPLSRGVAPIPVLKNVSLELEPGQVMVLLGSSGCGKSTLLQVISGLLKPDSGTIAWDNQDLKRTPVHRRGFAMLFQGGELFPGRDVAGNIAYGLEMQRPRPTRAQREARVAQMLRLVHLEGYENRGISTLSGGQAGRVALARALAPAPRLLLLDEPLAALDEQLKYELARDIREILKASDSTALYVTHDQSEAKLVADRVSIMHQGEIVAQGSLESLRRNPPNPGIAKFLGL</sequence>
<dbReference type="GO" id="GO:0016887">
    <property type="term" value="F:ATP hydrolysis activity"/>
    <property type="evidence" value="ECO:0007669"/>
    <property type="project" value="InterPro"/>
</dbReference>
<evidence type="ECO:0000313" key="11">
    <source>
        <dbReference type="EMBL" id="NMW92309.1"/>
    </source>
</evidence>
<dbReference type="PROSITE" id="PS50893">
    <property type="entry name" value="ABC_TRANSPORTER_2"/>
    <property type="match status" value="1"/>
</dbReference>
<keyword evidence="7" id="KW-0472">Membrane</keyword>
<keyword evidence="5 12" id="KW-0067">ATP-binding</keyword>
<dbReference type="PANTHER" id="PTHR42781:SF5">
    <property type="entry name" value="PUTRESCINE TRANSPORT ATP-BINDING PROTEIN POTG"/>
    <property type="match status" value="1"/>
</dbReference>
<proteinExistence type="predicted"/>
<accession>A0A378PJC3</accession>